<sequence>MGFQDYDSYNAPAPAPAAPAPAAGFSTGGALAAIDKAEGKNTDTALTPTNQPLSAQAAASPYAQPQQGAVIGGTTSSGERPRGNAPAGIAETTSEMANVPGSSANVGTVSDEQDFQAVTKRETIESDKARIERNRAQYHVDQPTALPQRVDDGAPNIVQFAISTNHPKGTQMYKRGGLRLNSYNAACAKFASPDLAQEAFLAAGGPDRDRKGLDPDGDGYACAWDPTPFRAAVQN</sequence>
<dbReference type="Proteomes" id="UP001595547">
    <property type="component" value="Unassembled WGS sequence"/>
</dbReference>
<evidence type="ECO:0000256" key="1">
    <source>
        <dbReference type="SAM" id="MobiDB-lite"/>
    </source>
</evidence>
<feature type="region of interest" description="Disordered" evidence="1">
    <location>
        <begin position="39"/>
        <end position="89"/>
    </location>
</feature>
<proteinExistence type="predicted"/>
<name>A0ABV7J4Q1_9RHOB</name>
<evidence type="ECO:0008006" key="4">
    <source>
        <dbReference type="Google" id="ProtNLM"/>
    </source>
</evidence>
<organism evidence="2 3">
    <name type="scientific">Cypionkella sinensis</name>
    <dbReference type="NCBI Taxonomy" id="1756043"/>
    <lineage>
        <taxon>Bacteria</taxon>
        <taxon>Pseudomonadati</taxon>
        <taxon>Pseudomonadota</taxon>
        <taxon>Alphaproteobacteria</taxon>
        <taxon>Rhodobacterales</taxon>
        <taxon>Paracoccaceae</taxon>
        <taxon>Cypionkella</taxon>
    </lineage>
</organism>
<feature type="compositionally biased region" description="Low complexity" evidence="1">
    <location>
        <begin position="51"/>
        <end position="67"/>
    </location>
</feature>
<evidence type="ECO:0000313" key="2">
    <source>
        <dbReference type="EMBL" id="MFC3182546.1"/>
    </source>
</evidence>
<feature type="region of interest" description="Disordered" evidence="1">
    <location>
        <begin position="1"/>
        <end position="26"/>
    </location>
</feature>
<gene>
    <name evidence="2" type="ORF">ACFOGH_16235</name>
</gene>
<accession>A0ABV7J4Q1</accession>
<keyword evidence="3" id="KW-1185">Reference proteome</keyword>
<comment type="caution">
    <text evidence="2">The sequence shown here is derived from an EMBL/GenBank/DDBJ whole genome shotgun (WGS) entry which is preliminary data.</text>
</comment>
<dbReference type="RefSeq" id="WP_380074206.1">
    <property type="nucleotide sequence ID" value="NZ_JBHRTO010000002.1"/>
</dbReference>
<reference evidence="3" key="1">
    <citation type="journal article" date="2019" name="Int. J. Syst. Evol. Microbiol.">
        <title>The Global Catalogue of Microorganisms (GCM) 10K type strain sequencing project: providing services to taxonomists for standard genome sequencing and annotation.</title>
        <authorList>
            <consortium name="The Broad Institute Genomics Platform"/>
            <consortium name="The Broad Institute Genome Sequencing Center for Infectious Disease"/>
            <person name="Wu L."/>
            <person name="Ma J."/>
        </authorList>
    </citation>
    <scope>NUCLEOTIDE SEQUENCE [LARGE SCALE GENOMIC DNA]</scope>
    <source>
        <strain evidence="3">KCTC 52039</strain>
    </source>
</reference>
<dbReference type="EMBL" id="JBHRTO010000002">
    <property type="protein sequence ID" value="MFC3182546.1"/>
    <property type="molecule type" value="Genomic_DNA"/>
</dbReference>
<evidence type="ECO:0000313" key="3">
    <source>
        <dbReference type="Proteomes" id="UP001595547"/>
    </source>
</evidence>
<protein>
    <recommendedName>
        <fullName evidence="4">Excalibur calcium-binding domain-containing protein</fullName>
    </recommendedName>
</protein>